<name>A0A3P6TW38_DIBLA</name>
<dbReference type="AlphaFoldDB" id="A0A3P6TW38"/>
<keyword evidence="2" id="KW-1185">Reference proteome</keyword>
<sequence length="677" mass="77130">MPTGCPQPEEVVSPCNTTLRQQKVTKVTYRAEDCSCKRTEHTSFLPCGCPAAAKIISSAPRCDPERSERIIETHRPEWRDNLRACVEVKQTLRIPVVCSPHVSYQLGKCINGTQLLKTRILTADVNSCRCLGSVKIRRISCACPPRRLIIGRCAPGASTALAVIFIRNWDERLGRCIVVDRYQKRLFCTCPVAREEASCKAGAVEIKKVSYELYADQYGCRRKEEVYRVRPQCRAQTREQRGECNHETCKQTSAVYARTYDPKTCQCVWALQGRRECSCCGCPKRSIKFQCFNNTVIYATVDYFIPKQSECNLECQRMRNVFKKHAACKGKKVLEKPTWSECDTSTCTQQLSGVVPVLEKCQCKYVKKVFAQRKCCCPSVKQEIEICRDGKRIREIRTLVLDNFECKQKVAYIPKDQGLIITQTTISPIWFRLTMKPQAAPFTNGCSCVACVASGPRFNFYCGFYDFHQNDGGNSELSRLNRVTSRMKRCCCAAPPQEPPRCLEDEHVLVYKTVKMDFLHGQCVPKTREEFVPVVCPPKDSFDNDQSSTQVGACDPNTCHRKVVEVNWHLSACKCVPNRQERLEPCCCMHIPKRVKQICHKDGSMTKVIRYSKLVGDKCLPEILTEQQPRSACPSVRIQPIGPCNQHTGRQPIEINRYELDHCHCRIVSTQRKDRIC</sequence>
<proteinExistence type="predicted"/>
<evidence type="ECO:0000313" key="2">
    <source>
        <dbReference type="Proteomes" id="UP000281553"/>
    </source>
</evidence>
<dbReference type="EMBL" id="UYRU01044582">
    <property type="protein sequence ID" value="VDK87083.1"/>
    <property type="molecule type" value="Genomic_DNA"/>
</dbReference>
<evidence type="ECO:0000313" key="1">
    <source>
        <dbReference type="EMBL" id="VDK87083.1"/>
    </source>
</evidence>
<accession>A0A3P6TW38</accession>
<reference evidence="1 2" key="1">
    <citation type="submission" date="2018-11" db="EMBL/GenBank/DDBJ databases">
        <authorList>
            <consortium name="Pathogen Informatics"/>
        </authorList>
    </citation>
    <scope>NUCLEOTIDE SEQUENCE [LARGE SCALE GENOMIC DNA]</scope>
</reference>
<dbReference type="OrthoDB" id="6285963at2759"/>
<organism evidence="1 2">
    <name type="scientific">Dibothriocephalus latus</name>
    <name type="common">Fish tapeworm</name>
    <name type="synonym">Diphyllobothrium latum</name>
    <dbReference type="NCBI Taxonomy" id="60516"/>
    <lineage>
        <taxon>Eukaryota</taxon>
        <taxon>Metazoa</taxon>
        <taxon>Spiralia</taxon>
        <taxon>Lophotrochozoa</taxon>
        <taxon>Platyhelminthes</taxon>
        <taxon>Cestoda</taxon>
        <taxon>Eucestoda</taxon>
        <taxon>Diphyllobothriidea</taxon>
        <taxon>Diphyllobothriidae</taxon>
        <taxon>Dibothriocephalus</taxon>
    </lineage>
</organism>
<gene>
    <name evidence="1" type="ORF">DILT_LOCUS3964</name>
</gene>
<protein>
    <submittedName>
        <fullName evidence="1">Uncharacterized protein</fullName>
    </submittedName>
</protein>
<dbReference type="Proteomes" id="UP000281553">
    <property type="component" value="Unassembled WGS sequence"/>
</dbReference>